<dbReference type="GO" id="GO:0016758">
    <property type="term" value="F:hexosyltransferase activity"/>
    <property type="evidence" value="ECO:0007669"/>
    <property type="project" value="TreeGrafter"/>
</dbReference>
<gene>
    <name evidence="6" type="ORF">PRVXT_001640</name>
</gene>
<evidence type="ECO:0000256" key="1">
    <source>
        <dbReference type="ARBA" id="ARBA00022676"/>
    </source>
</evidence>
<feature type="transmembrane region" description="Helical" evidence="3">
    <location>
        <begin position="26"/>
        <end position="45"/>
    </location>
</feature>
<feature type="transmembrane region" description="Helical" evidence="3">
    <location>
        <begin position="361"/>
        <end position="390"/>
    </location>
</feature>
<evidence type="ECO:0000313" key="6">
    <source>
        <dbReference type="EMBL" id="XBX73646.1"/>
    </source>
</evidence>
<dbReference type="InterPro" id="IPR001296">
    <property type="entry name" value="Glyco_trans_1"/>
</dbReference>
<evidence type="ECO:0000259" key="4">
    <source>
        <dbReference type="Pfam" id="PF00534"/>
    </source>
</evidence>
<dbReference type="InterPro" id="IPR028098">
    <property type="entry name" value="Glyco_trans_4-like_N"/>
</dbReference>
<keyword evidence="3" id="KW-0812">Transmembrane</keyword>
<dbReference type="InterPro" id="IPR004629">
    <property type="entry name" value="WecG_TagA_CpsF"/>
</dbReference>
<dbReference type="Pfam" id="PF00534">
    <property type="entry name" value="Glycos_transf_1"/>
    <property type="match status" value="1"/>
</dbReference>
<feature type="transmembrane region" description="Helical" evidence="3">
    <location>
        <begin position="203"/>
        <end position="234"/>
    </location>
</feature>
<dbReference type="NCBIfam" id="TIGR00696">
    <property type="entry name" value="wecG_tagA_cpsF"/>
    <property type="match status" value="1"/>
</dbReference>
<dbReference type="PANTHER" id="PTHR34136:SF1">
    <property type="entry name" value="UDP-N-ACETYL-D-MANNOSAMINURONIC ACID TRANSFERASE"/>
    <property type="match status" value="1"/>
</dbReference>
<feature type="transmembrane region" description="Helical" evidence="3">
    <location>
        <begin position="246"/>
        <end position="265"/>
    </location>
</feature>
<accession>A0AAU7VIH1</accession>
<feature type="transmembrane region" description="Helical" evidence="3">
    <location>
        <begin position="331"/>
        <end position="349"/>
    </location>
</feature>
<dbReference type="RefSeq" id="WP_350342408.1">
    <property type="nucleotide sequence ID" value="NZ_CP158367.1"/>
</dbReference>
<dbReference type="CDD" id="cd03801">
    <property type="entry name" value="GT4_PimA-like"/>
    <property type="match status" value="1"/>
</dbReference>
<sequence>MDTKKITKLTKKIISSPWINIQLNHVIYRLLFVYLIIDSINGILIRNYPNIISISQIYKSVLLAIMIASLYFYGEKKIKYIGISFIFLLIGNYYLHGEISASYVIQLSKFYFIPISFLYFKKALENTPSYITKYLRCIKFNYFILLLNLTIGITGISGYSQYVNSIGTRGFFYAGNEVSLLFVVFSTFLLYQTWKANKLFFSVSYIIVLFFAIYLSTKVALISTLFILIIFPLIEKDFIKKMKPERAIGFILFFIANIFIAYYLLGNVGIFNRWTYSYAFHDGSIMATLLSGRNNMLVANMSLIQEGSVLNLLFGYTHDFITVEMDFFDVFLNYGVAGLALVIIFWLQVYKIIIKNNNRLLLFITTLIIGIAFAAGHTLGSGMAGLWIGMIASFAVLPNKEEKTIKNSIFLISNMYPSSESPSYGIFVKNFEEQMLKNGLIITHKALITQKKASKYKKILLYLKFYYEIINKGLSSSYETMYVHYVSHSAIPVLILKGLLTPNKNLVLNFHGGDVFTKTRLSQILNKVAKKVVQRADLVVVPSKFFEHIVSEKYGIHKDKIFISPSSGIDTKLFKKEKQNLRQELNISKTSQIMGYVSRIDAGKGWEIYLQSIKKLIEHQTHLDITGLVIGEGSQKKDFQKKIKKMGLENNILYLGEKPQHKLPKYYSAMDVFVFPTYLNESLGLVGIESMACETPVVGSEVGGLTSYLKNGKNGFIFKPQSSEDLADKLIKFFNLSHAEKQNMLENCKETVKHYDSNVVGQKLSQKLKNINYNKKSRGVTLENRINLLGYSVDALTMEETINKIEQNIKHKSQTQHVVVNASKTVLCQKDKELNKILNECKVVNADGQSIVWAAKLLGKPLPERVAGIDLFLNLVELSETKGYNIYLLGATEETVKKVNSVLKQKYPDLNIVGYRNGYFSKSEEQDILEDISSKAVDMLFVAFGSPKQEKWAYRNLSKTNALFCMGVGGSFDVLAGINKRAPIFMQKAGLEWFHRFLQEPRRMWKRCFIDNSKFVFLLLKEFVSKK</sequence>
<evidence type="ECO:0000259" key="5">
    <source>
        <dbReference type="Pfam" id="PF13439"/>
    </source>
</evidence>
<evidence type="ECO:0000256" key="3">
    <source>
        <dbReference type="SAM" id="Phobius"/>
    </source>
</evidence>
<keyword evidence="3" id="KW-1133">Transmembrane helix</keyword>
<feature type="domain" description="Glycosyl transferase family 1" evidence="4">
    <location>
        <begin position="578"/>
        <end position="745"/>
    </location>
</feature>
<reference evidence="6" key="1">
    <citation type="journal article" date="2013" name="Extremophiles">
        <title>Proteinivorax tanatarense gen. nov., sp. nov., an anaerobic, haloalkaliphilic, proteolytic bacterium isolated from a decaying algal bloom, and proposal of Proteinivoraceae fam. nov.</title>
        <authorList>
            <person name="Kevbrin V."/>
            <person name="Boltyanskaya Y."/>
            <person name="Zhilina T."/>
            <person name="Kolganova T."/>
            <person name="Lavrentjeva E."/>
            <person name="Kuznetsov B."/>
        </authorList>
    </citation>
    <scope>NUCLEOTIDE SEQUENCE</scope>
    <source>
        <strain evidence="6">Z-910T</strain>
    </source>
</reference>
<keyword evidence="3" id="KW-0472">Membrane</keyword>
<dbReference type="CDD" id="cd06533">
    <property type="entry name" value="Glyco_transf_WecG_TagA"/>
    <property type="match status" value="1"/>
</dbReference>
<keyword evidence="1" id="KW-0328">Glycosyltransferase</keyword>
<feature type="transmembrane region" description="Helical" evidence="3">
    <location>
        <begin position="103"/>
        <end position="120"/>
    </location>
</feature>
<proteinExistence type="predicted"/>
<reference evidence="6" key="2">
    <citation type="submission" date="2024-06" db="EMBL/GenBank/DDBJ databases">
        <authorList>
            <person name="Petrova K.O."/>
            <person name="Toshchakov S.V."/>
            <person name="Boltjanskaja Y.V."/>
            <person name="Kevbrin V."/>
        </authorList>
    </citation>
    <scope>NUCLEOTIDE SEQUENCE</scope>
    <source>
        <strain evidence="6">Z-910T</strain>
    </source>
</reference>
<dbReference type="Pfam" id="PF03808">
    <property type="entry name" value="Glyco_tran_WecG"/>
    <property type="match status" value="1"/>
</dbReference>
<organism evidence="6">
    <name type="scientific">Proteinivorax tanatarense</name>
    <dbReference type="NCBI Taxonomy" id="1260629"/>
    <lineage>
        <taxon>Bacteria</taxon>
        <taxon>Bacillati</taxon>
        <taxon>Bacillota</taxon>
        <taxon>Clostridia</taxon>
        <taxon>Eubacteriales</taxon>
        <taxon>Proteinivoracaceae</taxon>
        <taxon>Proteinivorax</taxon>
    </lineage>
</organism>
<name>A0AAU7VIH1_9FIRM</name>
<evidence type="ECO:0000256" key="2">
    <source>
        <dbReference type="ARBA" id="ARBA00022679"/>
    </source>
</evidence>
<dbReference type="Pfam" id="PF13439">
    <property type="entry name" value="Glyco_transf_4"/>
    <property type="match status" value="1"/>
</dbReference>
<protein>
    <submittedName>
        <fullName evidence="6">WecB/TagA/CpsF family glycosyltransferase</fullName>
    </submittedName>
</protein>
<feature type="transmembrane region" description="Helical" evidence="3">
    <location>
        <begin position="171"/>
        <end position="191"/>
    </location>
</feature>
<dbReference type="Gene3D" id="3.40.50.2000">
    <property type="entry name" value="Glycogen Phosphorylase B"/>
    <property type="match status" value="2"/>
</dbReference>
<dbReference type="AlphaFoldDB" id="A0AAU7VIH1"/>
<dbReference type="SUPFAM" id="SSF53756">
    <property type="entry name" value="UDP-Glycosyltransferase/glycogen phosphorylase"/>
    <property type="match status" value="1"/>
</dbReference>
<feature type="transmembrane region" description="Helical" evidence="3">
    <location>
        <begin position="57"/>
        <end position="74"/>
    </location>
</feature>
<dbReference type="PANTHER" id="PTHR34136">
    <property type="match status" value="1"/>
</dbReference>
<dbReference type="EMBL" id="CP158367">
    <property type="protein sequence ID" value="XBX73646.1"/>
    <property type="molecule type" value="Genomic_DNA"/>
</dbReference>
<keyword evidence="2" id="KW-0808">Transferase</keyword>
<feature type="transmembrane region" description="Helical" evidence="3">
    <location>
        <begin position="140"/>
        <end position="159"/>
    </location>
</feature>
<feature type="transmembrane region" description="Helical" evidence="3">
    <location>
        <begin position="80"/>
        <end position="96"/>
    </location>
</feature>
<feature type="domain" description="Glycosyltransferase subfamily 4-like N-terminal" evidence="5">
    <location>
        <begin position="483"/>
        <end position="565"/>
    </location>
</feature>